<dbReference type="CDD" id="cd02081">
    <property type="entry name" value="P-type_ATPase_Ca_PMCA-like"/>
    <property type="match status" value="1"/>
</dbReference>
<dbReference type="PRINTS" id="PR00119">
    <property type="entry name" value="CATATPASE"/>
</dbReference>
<dbReference type="GO" id="GO:0030165">
    <property type="term" value="F:PDZ domain binding"/>
    <property type="evidence" value="ECO:0007669"/>
    <property type="project" value="TreeGrafter"/>
</dbReference>
<feature type="transmembrane region" description="Helical" evidence="18">
    <location>
        <begin position="1046"/>
        <end position="1067"/>
    </location>
</feature>
<dbReference type="Gene3D" id="2.70.150.10">
    <property type="entry name" value="Calcium-transporting ATPase, cytoplasmic transduction domain A"/>
    <property type="match status" value="1"/>
</dbReference>
<keyword evidence="13" id="KW-0112">Calmodulin-binding</keyword>
<dbReference type="InterPro" id="IPR044492">
    <property type="entry name" value="P_typ_ATPase_HD_dom"/>
</dbReference>
<evidence type="ECO:0000256" key="3">
    <source>
        <dbReference type="ARBA" id="ARBA00022448"/>
    </source>
</evidence>
<evidence type="ECO:0000256" key="1">
    <source>
        <dbReference type="ARBA" id="ARBA00004651"/>
    </source>
</evidence>
<keyword evidence="17 18" id="KW-0472">Membrane</keyword>
<dbReference type="PANTHER" id="PTHR24093:SF435">
    <property type="entry name" value="PLASMA MEMBRANE CALCIUM-TRANSPORTING ATPASE 4"/>
    <property type="match status" value="1"/>
</dbReference>
<dbReference type="InterPro" id="IPR036412">
    <property type="entry name" value="HAD-like_sf"/>
</dbReference>
<accession>A0A8C5FDC6</accession>
<evidence type="ECO:0000256" key="18">
    <source>
        <dbReference type="RuleBase" id="RU361146"/>
    </source>
</evidence>
<keyword evidence="22" id="KW-1185">Reference proteome</keyword>
<evidence type="ECO:0000256" key="4">
    <source>
        <dbReference type="ARBA" id="ARBA00022475"/>
    </source>
</evidence>
<feature type="transmembrane region" description="Helical" evidence="18">
    <location>
        <begin position="929"/>
        <end position="948"/>
    </location>
</feature>
<feature type="transmembrane region" description="Helical" evidence="18">
    <location>
        <begin position="148"/>
        <end position="169"/>
    </location>
</feature>
<evidence type="ECO:0000256" key="2">
    <source>
        <dbReference type="ARBA" id="ARBA00006124"/>
    </source>
</evidence>
<evidence type="ECO:0000256" key="12">
    <source>
        <dbReference type="ARBA" id="ARBA00022842"/>
    </source>
</evidence>
<dbReference type="Pfam" id="PF00122">
    <property type="entry name" value="E1-E2_ATPase"/>
    <property type="match status" value="1"/>
</dbReference>
<dbReference type="SUPFAM" id="SSF56784">
    <property type="entry name" value="HAD-like"/>
    <property type="match status" value="1"/>
</dbReference>
<evidence type="ECO:0000256" key="15">
    <source>
        <dbReference type="ARBA" id="ARBA00022989"/>
    </source>
</evidence>
<dbReference type="Pfam" id="PF00689">
    <property type="entry name" value="Cation_ATPase_C"/>
    <property type="match status" value="1"/>
</dbReference>
<dbReference type="NCBIfam" id="TIGR01517">
    <property type="entry name" value="ATPase-IIB_Ca"/>
    <property type="match status" value="1"/>
</dbReference>
<dbReference type="Gene3D" id="3.40.50.1000">
    <property type="entry name" value="HAD superfamily/HAD-like"/>
    <property type="match status" value="1"/>
</dbReference>
<keyword evidence="16 18" id="KW-0406">Ion transport</keyword>
<evidence type="ECO:0000256" key="14">
    <source>
        <dbReference type="ARBA" id="ARBA00022967"/>
    </source>
</evidence>
<keyword evidence="11 18" id="KW-0067">ATP-binding</keyword>
<feature type="transmembrane region" description="Helical" evidence="18">
    <location>
        <begin position="898"/>
        <end position="917"/>
    </location>
</feature>
<dbReference type="GeneTree" id="ENSGT00940000154527"/>
<evidence type="ECO:0000313" key="21">
    <source>
        <dbReference type="Ensembl" id="ENSGMOP00000028460.1"/>
    </source>
</evidence>
<dbReference type="GO" id="GO:0005388">
    <property type="term" value="F:P-type calcium transporter activity"/>
    <property type="evidence" value="ECO:0007669"/>
    <property type="project" value="UniProtKB-EC"/>
</dbReference>
<comment type="function">
    <text evidence="18">Catalyzes the hydrolysis of ATP coupled with the transport of calcium.</text>
</comment>
<keyword evidence="7 18" id="KW-0812">Transmembrane</keyword>
<evidence type="ECO:0000313" key="22">
    <source>
        <dbReference type="Proteomes" id="UP000694546"/>
    </source>
</evidence>
<dbReference type="Pfam" id="PF12424">
    <property type="entry name" value="ATP_Ca_trans_C"/>
    <property type="match status" value="1"/>
</dbReference>
<dbReference type="SUPFAM" id="SSF81660">
    <property type="entry name" value="Metal cation-transporting ATPase, ATP-binding domain N"/>
    <property type="match status" value="1"/>
</dbReference>
<dbReference type="Pfam" id="PF08282">
    <property type="entry name" value="Hydrolase_3"/>
    <property type="match status" value="1"/>
</dbReference>
<dbReference type="PROSITE" id="PS00154">
    <property type="entry name" value="ATPASE_E1_E2"/>
    <property type="match status" value="1"/>
</dbReference>
<feature type="transmembrane region" description="Helical" evidence="18">
    <location>
        <begin position="462"/>
        <end position="488"/>
    </location>
</feature>
<evidence type="ECO:0000256" key="10">
    <source>
        <dbReference type="ARBA" id="ARBA00022837"/>
    </source>
</evidence>
<keyword evidence="8" id="KW-0479">Metal-binding</keyword>
<evidence type="ECO:0000256" key="11">
    <source>
        <dbReference type="ARBA" id="ARBA00022840"/>
    </source>
</evidence>
<dbReference type="SFLD" id="SFLDS00003">
    <property type="entry name" value="Haloacid_Dehalogenase"/>
    <property type="match status" value="1"/>
</dbReference>
<dbReference type="InterPro" id="IPR006408">
    <property type="entry name" value="P-type_ATPase_IIB"/>
</dbReference>
<feature type="region of interest" description="Disordered" evidence="19">
    <location>
        <begin position="1"/>
        <end position="21"/>
    </location>
</feature>
<dbReference type="SUPFAM" id="SSF81653">
    <property type="entry name" value="Calcium ATPase, transduction domain A"/>
    <property type="match status" value="1"/>
</dbReference>
<evidence type="ECO:0000256" key="5">
    <source>
        <dbReference type="ARBA" id="ARBA00022553"/>
    </source>
</evidence>
<feature type="region of interest" description="Disordered" evidence="19">
    <location>
        <begin position="295"/>
        <end position="328"/>
    </location>
</feature>
<evidence type="ECO:0000256" key="6">
    <source>
        <dbReference type="ARBA" id="ARBA00022568"/>
    </source>
</evidence>
<keyword evidence="3 18" id="KW-0813">Transport</keyword>
<feature type="domain" description="Cation-transporting P-type ATPase N-terminal" evidence="20">
    <location>
        <begin position="46"/>
        <end position="122"/>
    </location>
</feature>
<feature type="transmembrane region" description="Helical" evidence="18">
    <location>
        <begin position="94"/>
        <end position="120"/>
    </location>
</feature>
<sequence length="1206" mass="131838">MANNAAEHPPGNSVADPSQEGDFGITTMDLRNLMELRSAEAVASIRDGYGDVQGICRRLKTSPIEGLSGNPVDLEKRHASFGKNFIPPKKAKSFLALVWEALQDVTLIILEIAAIISLGLSFYHPPGGDSESCGQAASGVEDEGEAQAGWIEGAAILFSVAIVVLVTAFNDWSKEKQFRGLQSRIEQEQKFTVIRKGQVIQIPVSEIVTGDIAQIKYGDLLPADGILIQGNDLKIDESSLTGESDHVRKSLDKDPMLLSGTHVMEGSGRMVVSAVGLNSQTGIIFTLLGAGDSDEEKKVKKSKRLQSPCSEKHPPPRPDSLPLTPGLGAHRTVLSHTHTLAHTYALTHTHMQTHTCTHTHAPKTQDGIALEIQPLKSEEAAESEEKEELKPVKKVNVTKKEKSVLQGKLTRLAVQIGKAGLIMSAVTVIILILYFVIDTFGVQGRTWESECTPIYIQYFVKFFIIGVTVLVVAVPEGLPLAVTISLAYSVKKMMKDNNLVRHLDACETMGNATAICSDKTGTLTMNRMTVVQAYVGDTHYKAVPEPDAIMPDTLEVLVNSISINSAYTTKILPPEREGGLPRHVGNKTECSLLGLVLELKRDYQPIRDEIPEEKLYKVYTFNSSRKSMSTVLKNADGSFRMYSKGASEIVLRKCSHILDTKGKPRSFSPKDRDDMVRRVIEPMACDGLRTICVAYRDFPAEAGEPNWDNENDILNDLTCIVVVGIEDPVRPEVPDAISKCQRAGITVRMVTGDNINTARAIATKCGILLPGEDFLCMEGKEFNLQIRNDKGEVEQERLDKVWPNLRVLARSSPTDKHTLVKGIIDSTVGETRQVVAVTGDGTNDGPALKKADVGFAMGIAGTDVAKEASDIILTDDNFSSIVKAVMWGRNVYDSISKFLQFQLTVNVVAVIVAFTGACITQDSPLKAVQMLWVNLIMDTLASLALNILGQRHLPAREKIFDIDSGRNAPLHSPPSEHYTIVFNVFVMMQLFNEINARKIHGERNVFEGIYRNPIFCSVVLGTFVLQIIIVQFGGKPFSCTALTIDQWLWCVFIGVGELLWGQLITAIPTHRLKFLMEAGHSSTKEQIQQEGLNEGTDEIDHAEMELRRGQILWFRGLNRIQTQMDVVYTFQTGQAAVPGALRRQPSVVSQHNDSAPPKSVSSPSHVGLSPSSSSLTYPSGVLPLPTTTTTTTTTAPSSSAGSECLA</sequence>
<protein>
    <recommendedName>
        <fullName evidence="18">Calcium-transporting ATPase</fullName>
        <ecNumber evidence="18">7.2.2.10</ecNumber>
    </recommendedName>
</protein>
<keyword evidence="10 18" id="KW-0106">Calcium</keyword>
<evidence type="ECO:0000256" key="8">
    <source>
        <dbReference type="ARBA" id="ARBA00022723"/>
    </source>
</evidence>
<comment type="caution">
    <text evidence="18">Lacks conserved residue(s) required for the propagation of feature annotation.</text>
</comment>
<evidence type="ECO:0000259" key="20">
    <source>
        <dbReference type="SMART" id="SM00831"/>
    </source>
</evidence>
<organism evidence="21 22">
    <name type="scientific">Gadus morhua</name>
    <name type="common">Atlantic cod</name>
    <dbReference type="NCBI Taxonomy" id="8049"/>
    <lineage>
        <taxon>Eukaryota</taxon>
        <taxon>Metazoa</taxon>
        <taxon>Chordata</taxon>
        <taxon>Craniata</taxon>
        <taxon>Vertebrata</taxon>
        <taxon>Euteleostomi</taxon>
        <taxon>Actinopterygii</taxon>
        <taxon>Neopterygii</taxon>
        <taxon>Teleostei</taxon>
        <taxon>Neoteleostei</taxon>
        <taxon>Acanthomorphata</taxon>
        <taxon>Zeiogadaria</taxon>
        <taxon>Gadariae</taxon>
        <taxon>Gadiformes</taxon>
        <taxon>Gadoidei</taxon>
        <taxon>Gadidae</taxon>
        <taxon>Gadus</taxon>
    </lineage>
</organism>
<dbReference type="PRINTS" id="PR00121">
    <property type="entry name" value="NAKATPASE"/>
</dbReference>
<dbReference type="PANTHER" id="PTHR24093">
    <property type="entry name" value="CATION TRANSPORTING ATPASE"/>
    <property type="match status" value="1"/>
</dbReference>
<keyword evidence="14" id="KW-1278">Translocase</keyword>
<dbReference type="SMART" id="SM00831">
    <property type="entry name" value="Cation_ATPase_N"/>
    <property type="match status" value="1"/>
</dbReference>
<evidence type="ECO:0000256" key="16">
    <source>
        <dbReference type="ARBA" id="ARBA00023065"/>
    </source>
</evidence>
<dbReference type="InterPro" id="IPR023299">
    <property type="entry name" value="ATPase_P-typ_cyto_dom_N"/>
</dbReference>
<dbReference type="SUPFAM" id="SSF81665">
    <property type="entry name" value="Calcium ATPase, transmembrane domain M"/>
    <property type="match status" value="1"/>
</dbReference>
<dbReference type="GO" id="GO:0016887">
    <property type="term" value="F:ATP hydrolysis activity"/>
    <property type="evidence" value="ECO:0007669"/>
    <property type="project" value="InterPro"/>
</dbReference>
<keyword evidence="5" id="KW-0597">Phosphoprotein</keyword>
<dbReference type="Pfam" id="PF13246">
    <property type="entry name" value="Cation_ATPase"/>
    <property type="match status" value="1"/>
</dbReference>
<dbReference type="InterPro" id="IPR059000">
    <property type="entry name" value="ATPase_P-type_domA"/>
</dbReference>
<dbReference type="InterPro" id="IPR004014">
    <property type="entry name" value="ATPase_P-typ_cation-transptr_N"/>
</dbReference>
<dbReference type="InterPro" id="IPR022141">
    <property type="entry name" value="ATP_Ca_trans_C"/>
</dbReference>
<feature type="transmembrane region" description="Helical" evidence="18">
    <location>
        <begin position="1013"/>
        <end position="1034"/>
    </location>
</feature>
<dbReference type="OMA" id="MWKLMLG"/>
<dbReference type="GO" id="GO:0005886">
    <property type="term" value="C:plasma membrane"/>
    <property type="evidence" value="ECO:0007669"/>
    <property type="project" value="TreeGrafter"/>
</dbReference>
<keyword evidence="6 18" id="KW-0109">Calcium transport</keyword>
<dbReference type="InterPro" id="IPR006068">
    <property type="entry name" value="ATPase_P-typ_cation-transptr_C"/>
</dbReference>
<keyword evidence="4" id="KW-1003">Cell membrane</keyword>
<keyword evidence="12" id="KW-0460">Magnesium</keyword>
<dbReference type="NCBIfam" id="TIGR01494">
    <property type="entry name" value="ATPase_P-type"/>
    <property type="match status" value="3"/>
</dbReference>
<evidence type="ECO:0000256" key="7">
    <source>
        <dbReference type="ARBA" id="ARBA00022692"/>
    </source>
</evidence>
<name>A0A8C5FDC6_GADMO</name>
<feature type="compositionally biased region" description="Low complexity" evidence="19">
    <location>
        <begin position="1159"/>
        <end position="1194"/>
    </location>
</feature>
<dbReference type="AlphaFoldDB" id="A0A8C5FDC6"/>
<dbReference type="InterPro" id="IPR023214">
    <property type="entry name" value="HAD_sf"/>
</dbReference>
<dbReference type="SFLD" id="SFLDG00002">
    <property type="entry name" value="C1.7:_P-type_atpase_like"/>
    <property type="match status" value="1"/>
</dbReference>
<dbReference type="InterPro" id="IPR023298">
    <property type="entry name" value="ATPase_P-typ_TM_dom_sf"/>
</dbReference>
<dbReference type="Proteomes" id="UP000694546">
    <property type="component" value="Chromosome 13"/>
</dbReference>
<proteinExistence type="inferred from homology"/>
<dbReference type="Pfam" id="PF00690">
    <property type="entry name" value="Cation_ATPase_N"/>
    <property type="match status" value="1"/>
</dbReference>
<evidence type="ECO:0000256" key="13">
    <source>
        <dbReference type="ARBA" id="ARBA00022860"/>
    </source>
</evidence>
<dbReference type="Ensembl" id="ENSGMOT00000056012.1">
    <property type="protein sequence ID" value="ENSGMOP00000028460.1"/>
    <property type="gene ID" value="ENSGMOG00000012854.2"/>
</dbReference>
<reference evidence="21" key="1">
    <citation type="submission" date="2025-08" db="UniProtKB">
        <authorList>
            <consortium name="Ensembl"/>
        </authorList>
    </citation>
    <scope>IDENTIFICATION</scope>
</reference>
<dbReference type="GO" id="GO:0005516">
    <property type="term" value="F:calmodulin binding"/>
    <property type="evidence" value="ECO:0007669"/>
    <property type="project" value="UniProtKB-KW"/>
</dbReference>
<dbReference type="GO" id="GO:0051480">
    <property type="term" value="P:regulation of cytosolic calcium ion concentration"/>
    <property type="evidence" value="ECO:0007669"/>
    <property type="project" value="TreeGrafter"/>
</dbReference>
<dbReference type="EC" id="7.2.2.10" evidence="18"/>
<keyword evidence="15 18" id="KW-1133">Transmembrane helix</keyword>
<dbReference type="SFLD" id="SFLDF00027">
    <property type="entry name" value="p-type_atpase"/>
    <property type="match status" value="1"/>
</dbReference>
<dbReference type="Gene3D" id="1.20.1110.10">
    <property type="entry name" value="Calcium-transporting ATPase, transmembrane domain"/>
    <property type="match status" value="3"/>
</dbReference>
<dbReference type="GO" id="GO:0046872">
    <property type="term" value="F:metal ion binding"/>
    <property type="evidence" value="ECO:0007669"/>
    <property type="project" value="UniProtKB-KW"/>
</dbReference>
<keyword evidence="9 18" id="KW-0547">Nucleotide-binding</keyword>
<comment type="similarity">
    <text evidence="2 18">Belongs to the cation transport ATPase (P-type) (TC 3.A.3) family. Type IIB subfamily.</text>
</comment>
<dbReference type="InterPro" id="IPR008250">
    <property type="entry name" value="ATPase_P-typ_transduc_dom_A_sf"/>
</dbReference>
<feature type="compositionally biased region" description="Polar residues" evidence="19">
    <location>
        <begin position="1195"/>
        <end position="1206"/>
    </location>
</feature>
<dbReference type="Gene3D" id="3.40.1110.10">
    <property type="entry name" value="Calcium-transporting ATPase, cytoplasmic domain N"/>
    <property type="match status" value="1"/>
</dbReference>
<feature type="region of interest" description="Disordered" evidence="19">
    <location>
        <begin position="1141"/>
        <end position="1206"/>
    </location>
</feature>
<dbReference type="InterPro" id="IPR001757">
    <property type="entry name" value="P_typ_ATPase"/>
</dbReference>
<comment type="catalytic activity">
    <reaction evidence="18">
        <text>Ca(2+)(in) + ATP + H2O = Ca(2+)(out) + ADP + phosphate + H(+)</text>
        <dbReference type="Rhea" id="RHEA:18105"/>
        <dbReference type="ChEBI" id="CHEBI:15377"/>
        <dbReference type="ChEBI" id="CHEBI:15378"/>
        <dbReference type="ChEBI" id="CHEBI:29108"/>
        <dbReference type="ChEBI" id="CHEBI:30616"/>
        <dbReference type="ChEBI" id="CHEBI:43474"/>
        <dbReference type="ChEBI" id="CHEBI:456216"/>
        <dbReference type="EC" id="7.2.2.10"/>
    </reaction>
</comment>
<reference evidence="21" key="2">
    <citation type="submission" date="2025-09" db="UniProtKB">
        <authorList>
            <consortium name="Ensembl"/>
        </authorList>
    </citation>
    <scope>IDENTIFICATION</scope>
</reference>
<evidence type="ECO:0000256" key="17">
    <source>
        <dbReference type="ARBA" id="ARBA00023136"/>
    </source>
</evidence>
<dbReference type="GO" id="GO:0005524">
    <property type="term" value="F:ATP binding"/>
    <property type="evidence" value="ECO:0007669"/>
    <property type="project" value="UniProtKB-KW"/>
</dbReference>
<dbReference type="InterPro" id="IPR018303">
    <property type="entry name" value="ATPase_P-typ_P_site"/>
</dbReference>
<evidence type="ECO:0000256" key="19">
    <source>
        <dbReference type="SAM" id="MobiDB-lite"/>
    </source>
</evidence>
<comment type="subcellular location">
    <subcellularLocation>
        <location evidence="1">Cell membrane</location>
        <topology evidence="1">Multi-pass membrane protein</topology>
    </subcellularLocation>
    <subcellularLocation>
        <location evidence="18">Membrane</location>
        <topology evidence="18">Multi-pass membrane protein</topology>
    </subcellularLocation>
</comment>
<feature type="transmembrane region" description="Helical" evidence="18">
    <location>
        <begin position="419"/>
        <end position="437"/>
    </location>
</feature>
<evidence type="ECO:0000256" key="9">
    <source>
        <dbReference type="ARBA" id="ARBA00022741"/>
    </source>
</evidence>